<dbReference type="EMBL" id="QNSF01000015">
    <property type="protein sequence ID" value="RBP88270.1"/>
    <property type="molecule type" value="Genomic_DNA"/>
</dbReference>
<dbReference type="PANTHER" id="PTHR12526:SF630">
    <property type="entry name" value="GLYCOSYLTRANSFERASE"/>
    <property type="match status" value="1"/>
</dbReference>
<dbReference type="CDD" id="cd03811">
    <property type="entry name" value="GT4_GT28_WabH-like"/>
    <property type="match status" value="1"/>
</dbReference>
<keyword evidence="2" id="KW-0808">Transferase</keyword>
<feature type="domain" description="Glycosyl transferase family 1" evidence="1">
    <location>
        <begin position="229"/>
        <end position="376"/>
    </location>
</feature>
<dbReference type="GO" id="GO:0016757">
    <property type="term" value="F:glycosyltransferase activity"/>
    <property type="evidence" value="ECO:0007669"/>
    <property type="project" value="InterPro"/>
</dbReference>
<comment type="caution">
    <text evidence="2">The sequence shown here is derived from an EMBL/GenBank/DDBJ whole genome shotgun (WGS) entry which is preliminary data.</text>
</comment>
<dbReference type="AlphaFoldDB" id="A0A366JL13"/>
<proteinExistence type="predicted"/>
<evidence type="ECO:0000313" key="3">
    <source>
        <dbReference type="Proteomes" id="UP000252731"/>
    </source>
</evidence>
<gene>
    <name evidence="2" type="ORF">DFO70_11539</name>
</gene>
<accession>A0A366JL13</accession>
<sequence length="392" mass="45247">MKKSVLFMIINMNVGGTEKALLNMISEMPREKFEITLLMLEKYGGFLDSIPSYVKVEYLKGYDKIKQHIKQPMHITALEFLKKGKFLKGFIIIFLLIISKITKEKSLYYRYILHGYPVLKNQYDTAVAYAGPMDLISYFIANKIRAKRKIQWIHFDVNKIGFNTKFASKIYVKFDKIFVVSKEARKKLINKVPDLQDKSEVFNNIISPGMIFDEAKKGKGFTDHFDGLRILTVGRLSTEKGQDVAIKVLSRLITHGFKVKWYCLGEGSSREAYENLIEEYNLKDHFILLGADPNPYPYIKHCDIYVQPSRHEGYCITLAEARFLKKPIVTTDFVGATEQIRDGKTGLIVRFDENEIFNGVINLINNKDLCTEFSNNLSRDDFVHATEIKKLL</sequence>
<organism evidence="2 3">
    <name type="scientific">Cytobacillus firmus</name>
    <name type="common">Bacillus firmus</name>
    <dbReference type="NCBI Taxonomy" id="1399"/>
    <lineage>
        <taxon>Bacteria</taxon>
        <taxon>Bacillati</taxon>
        <taxon>Bacillota</taxon>
        <taxon>Bacilli</taxon>
        <taxon>Bacillales</taxon>
        <taxon>Bacillaceae</taxon>
        <taxon>Cytobacillus</taxon>
    </lineage>
</organism>
<name>A0A366JL13_CYTFI</name>
<protein>
    <submittedName>
        <fullName evidence="2">Glycosyltransferase involved in cell wall biosynthesis</fullName>
    </submittedName>
</protein>
<dbReference type="SUPFAM" id="SSF53756">
    <property type="entry name" value="UDP-Glycosyltransferase/glycogen phosphorylase"/>
    <property type="match status" value="1"/>
</dbReference>
<dbReference type="InterPro" id="IPR001296">
    <property type="entry name" value="Glyco_trans_1"/>
</dbReference>
<reference evidence="2 3" key="1">
    <citation type="submission" date="2018-06" db="EMBL/GenBank/DDBJ databases">
        <title>Freshwater and sediment microbial communities from various areas in North America, analyzing microbe dynamics in response to fracking.</title>
        <authorList>
            <person name="Lamendella R."/>
        </authorList>
    </citation>
    <scope>NUCLEOTIDE SEQUENCE [LARGE SCALE GENOMIC DNA]</scope>
    <source>
        <strain evidence="2 3">14_TX</strain>
    </source>
</reference>
<dbReference type="Proteomes" id="UP000252731">
    <property type="component" value="Unassembled WGS sequence"/>
</dbReference>
<evidence type="ECO:0000259" key="1">
    <source>
        <dbReference type="Pfam" id="PF00534"/>
    </source>
</evidence>
<evidence type="ECO:0000313" key="2">
    <source>
        <dbReference type="EMBL" id="RBP88270.1"/>
    </source>
</evidence>
<dbReference type="OrthoDB" id="9813638at2"/>
<dbReference type="Pfam" id="PF00534">
    <property type="entry name" value="Glycos_transf_1"/>
    <property type="match status" value="1"/>
</dbReference>
<dbReference type="RefSeq" id="WP_113884970.1">
    <property type="nucleotide sequence ID" value="NZ_QNSF01000015.1"/>
</dbReference>
<dbReference type="PANTHER" id="PTHR12526">
    <property type="entry name" value="GLYCOSYLTRANSFERASE"/>
    <property type="match status" value="1"/>
</dbReference>
<dbReference type="Gene3D" id="3.40.50.2000">
    <property type="entry name" value="Glycogen Phosphorylase B"/>
    <property type="match status" value="2"/>
</dbReference>
<keyword evidence="3" id="KW-1185">Reference proteome</keyword>